<evidence type="ECO:0000256" key="1">
    <source>
        <dbReference type="SAM" id="MobiDB-lite"/>
    </source>
</evidence>
<evidence type="ECO:0000313" key="2">
    <source>
        <dbReference type="Proteomes" id="UP000095287"/>
    </source>
</evidence>
<sequence length="91" mass="9610">MFFPSAPLNSALNAPFNLQICKLLPAAFAGIKAAAAYPPSYQAALCWDLRVALIQLLPPLARPSTTFPSASSRSSNGNTIVPFNASPLVHN</sequence>
<name>A0A1I7YL71_9BILA</name>
<feature type="region of interest" description="Disordered" evidence="1">
    <location>
        <begin position="64"/>
        <end position="91"/>
    </location>
</feature>
<organism evidence="2 3">
    <name type="scientific">Steinernema glaseri</name>
    <dbReference type="NCBI Taxonomy" id="37863"/>
    <lineage>
        <taxon>Eukaryota</taxon>
        <taxon>Metazoa</taxon>
        <taxon>Ecdysozoa</taxon>
        <taxon>Nematoda</taxon>
        <taxon>Chromadorea</taxon>
        <taxon>Rhabditida</taxon>
        <taxon>Tylenchina</taxon>
        <taxon>Panagrolaimomorpha</taxon>
        <taxon>Strongyloidoidea</taxon>
        <taxon>Steinernematidae</taxon>
        <taxon>Steinernema</taxon>
    </lineage>
</organism>
<protein>
    <submittedName>
        <fullName evidence="3">Secreted protein</fullName>
    </submittedName>
</protein>
<dbReference type="AlphaFoldDB" id="A0A1I7YL71"/>
<dbReference type="Proteomes" id="UP000095287">
    <property type="component" value="Unplaced"/>
</dbReference>
<accession>A0A1I7YL71</accession>
<evidence type="ECO:0000313" key="3">
    <source>
        <dbReference type="WBParaSite" id="L893_g17468.t1"/>
    </source>
</evidence>
<feature type="compositionally biased region" description="Low complexity" evidence="1">
    <location>
        <begin position="64"/>
        <end position="75"/>
    </location>
</feature>
<dbReference type="WBParaSite" id="L893_g17468.t1">
    <property type="protein sequence ID" value="L893_g17468.t1"/>
    <property type="gene ID" value="L893_g17468"/>
</dbReference>
<proteinExistence type="predicted"/>
<reference evidence="3" key="1">
    <citation type="submission" date="2016-11" db="UniProtKB">
        <authorList>
            <consortium name="WormBaseParasite"/>
        </authorList>
    </citation>
    <scope>IDENTIFICATION</scope>
</reference>
<keyword evidence="2" id="KW-1185">Reference proteome</keyword>